<evidence type="ECO:0000313" key="2">
    <source>
        <dbReference type="Proteomes" id="UP000887013"/>
    </source>
</evidence>
<evidence type="ECO:0000313" key="1">
    <source>
        <dbReference type="EMBL" id="GFT30672.1"/>
    </source>
</evidence>
<proteinExistence type="predicted"/>
<dbReference type="EMBL" id="BMAW01107739">
    <property type="protein sequence ID" value="GFT30672.1"/>
    <property type="molecule type" value="Genomic_DNA"/>
</dbReference>
<comment type="caution">
    <text evidence="1">The sequence shown here is derived from an EMBL/GenBank/DDBJ whole genome shotgun (WGS) entry which is preliminary data.</text>
</comment>
<organism evidence="1 2">
    <name type="scientific">Nephila pilipes</name>
    <name type="common">Giant wood spider</name>
    <name type="synonym">Nephila maculata</name>
    <dbReference type="NCBI Taxonomy" id="299642"/>
    <lineage>
        <taxon>Eukaryota</taxon>
        <taxon>Metazoa</taxon>
        <taxon>Ecdysozoa</taxon>
        <taxon>Arthropoda</taxon>
        <taxon>Chelicerata</taxon>
        <taxon>Arachnida</taxon>
        <taxon>Araneae</taxon>
        <taxon>Araneomorphae</taxon>
        <taxon>Entelegynae</taxon>
        <taxon>Araneoidea</taxon>
        <taxon>Nephilidae</taxon>
        <taxon>Nephila</taxon>
    </lineage>
</organism>
<dbReference type="Proteomes" id="UP000887013">
    <property type="component" value="Unassembled WGS sequence"/>
</dbReference>
<accession>A0A8X6TPJ9</accession>
<name>A0A8X6TPJ9_NEPPI</name>
<keyword evidence="2" id="KW-1185">Reference proteome</keyword>
<dbReference type="AlphaFoldDB" id="A0A8X6TPJ9"/>
<reference evidence="1" key="1">
    <citation type="submission" date="2020-08" db="EMBL/GenBank/DDBJ databases">
        <title>Multicomponent nature underlies the extraordinary mechanical properties of spider dragline silk.</title>
        <authorList>
            <person name="Kono N."/>
            <person name="Nakamura H."/>
            <person name="Mori M."/>
            <person name="Yoshida Y."/>
            <person name="Ohtoshi R."/>
            <person name="Malay A.D."/>
            <person name="Moran D.A.P."/>
            <person name="Tomita M."/>
            <person name="Numata K."/>
            <person name="Arakawa K."/>
        </authorList>
    </citation>
    <scope>NUCLEOTIDE SEQUENCE</scope>
</reference>
<sequence length="98" mass="10905">MPRTRGLSTEETMSLFESLLSNCSGTPVECSSDGEMSPDDSSVALSFDFQYTENADSSSDKDMEEQSFLRIWKKRNASMVTPISSLNSGFVEQYLIIL</sequence>
<gene>
    <name evidence="1" type="ORF">NPIL_248751</name>
</gene>
<protein>
    <submittedName>
        <fullName evidence="1">Uncharacterized protein</fullName>
    </submittedName>
</protein>